<gene>
    <name evidence="1" type="ORF">CIB84_004024</name>
</gene>
<evidence type="ECO:0000313" key="1">
    <source>
        <dbReference type="EMBL" id="POI32224.1"/>
    </source>
</evidence>
<protein>
    <submittedName>
        <fullName evidence="1">Uncharacterized protein</fullName>
    </submittedName>
</protein>
<comment type="caution">
    <text evidence="1">The sequence shown here is derived from an EMBL/GenBank/DDBJ whole genome shotgun (WGS) entry which is preliminary data.</text>
</comment>
<organism evidence="1 2">
    <name type="scientific">Bambusicola thoracicus</name>
    <name type="common">Chinese bamboo-partridge</name>
    <name type="synonym">Perdix thoracica</name>
    <dbReference type="NCBI Taxonomy" id="9083"/>
    <lineage>
        <taxon>Eukaryota</taxon>
        <taxon>Metazoa</taxon>
        <taxon>Chordata</taxon>
        <taxon>Craniata</taxon>
        <taxon>Vertebrata</taxon>
        <taxon>Euteleostomi</taxon>
        <taxon>Archelosauria</taxon>
        <taxon>Archosauria</taxon>
        <taxon>Dinosauria</taxon>
        <taxon>Saurischia</taxon>
        <taxon>Theropoda</taxon>
        <taxon>Coelurosauria</taxon>
        <taxon>Aves</taxon>
        <taxon>Neognathae</taxon>
        <taxon>Galloanserae</taxon>
        <taxon>Galliformes</taxon>
        <taxon>Phasianidae</taxon>
        <taxon>Perdicinae</taxon>
        <taxon>Bambusicola</taxon>
    </lineage>
</organism>
<dbReference type="EMBL" id="PPHD01006366">
    <property type="protein sequence ID" value="POI32224.1"/>
    <property type="molecule type" value="Genomic_DNA"/>
</dbReference>
<name>A0A2P4T780_BAMTH</name>
<proteinExistence type="predicted"/>
<dbReference type="AlphaFoldDB" id="A0A2P4T780"/>
<sequence>ILICFVKTKLGTPAEPPGEPQWRGSELKRNTSNDALKFSLSISKWSIAGKTNHLGNALSGCIGHSSKQDVVKLHGKLIQLCYRMEKVQVCQLLV</sequence>
<reference evidence="1 2" key="1">
    <citation type="submission" date="2018-01" db="EMBL/GenBank/DDBJ databases">
        <title>Comparison of the Chinese Bamboo Partridge and Red Junglefowl genome sequences highlights the importance of demography in genome evolution.</title>
        <authorList>
            <person name="Tiley G.P."/>
            <person name="Kimball R.T."/>
            <person name="Braun E.L."/>
            <person name="Burleigh J.G."/>
        </authorList>
    </citation>
    <scope>NUCLEOTIDE SEQUENCE [LARGE SCALE GENOMIC DNA]</scope>
    <source>
        <strain evidence="1">RTK389</strain>
        <tissue evidence="1">Blood</tissue>
    </source>
</reference>
<feature type="non-terminal residue" evidence="1">
    <location>
        <position position="1"/>
    </location>
</feature>
<keyword evidence="2" id="KW-1185">Reference proteome</keyword>
<evidence type="ECO:0000313" key="2">
    <source>
        <dbReference type="Proteomes" id="UP000237246"/>
    </source>
</evidence>
<dbReference type="Proteomes" id="UP000237246">
    <property type="component" value="Unassembled WGS sequence"/>
</dbReference>
<accession>A0A2P4T780</accession>